<dbReference type="Proteomes" id="UP001314263">
    <property type="component" value="Unassembled WGS sequence"/>
</dbReference>
<accession>A0AAV1I339</accession>
<dbReference type="EMBL" id="CAUYUE010000005">
    <property type="protein sequence ID" value="CAK0777317.1"/>
    <property type="molecule type" value="Genomic_DNA"/>
</dbReference>
<comment type="caution">
    <text evidence="1">The sequence shown here is derived from an EMBL/GenBank/DDBJ whole genome shotgun (WGS) entry which is preliminary data.</text>
</comment>
<evidence type="ECO:0000313" key="1">
    <source>
        <dbReference type="EMBL" id="CAK0777317.1"/>
    </source>
</evidence>
<sequence length="728" mass="82442">MLVPVWNADLSPRVEINTAQLLRIAFVQGYHKPFLDGVEEQVKQYYDVRGDRNRFSPQLQLRNVRKFGVIKDLCSDLIQHALTLLRGGKTSNLVVFSSVSEMLARSGDRGSVKQLESVESTIEDFCSFSDPSLDVVKELERGLDMIAGKLLALLKQYTEPIKQDGKYADISMCQSFFSNLRGRIAGQRMRMFSLSDASVMLSVRELYVDLMRLVEVERADGATRERLQVIAGLLSAISGVCARATQASKASVDDRFKTDLQTVRQIRELEAQLKDHVNVDERVSESFLIPLFHRLAMTPTIRPDDSIEKLCGAAEAYLLALGDSAEDSLPVCHSLCTFLASDQPAPRKQKDDDKVSTLIKNIREREASISGARGPRTNNKNTFTKQNAMVLEMVGASLAGLLSDLVFVTVNGRQESIRIDFHIQRGPRETVSPTSLPLNTPGLGDDYVDFARTKYIDRVRERRRLSMRMDVFRLVFQKSFVPCMTIVVPGQAPPIRFMQEILRRDNNRWIACDELDMQLAQKELETQLQERFERLSGDEELVAILIAYDEIDLLEKKPRMFTDVLVTAAECFLALNATSNNALSFENERDFGQSVDWGRLVKALAGPVCPDWYNETMIAEYLGSVIADGPAKPRRYIVYKHSLEQLGVRTWTILREAKKRLYSWSGGATADEAWQILLEKTWSRQWRQDFKLYLELTDVNIFRLGSDRSRKLAAGVKIPEWILQGGEA</sequence>
<dbReference type="AlphaFoldDB" id="A0AAV1I339"/>
<gene>
    <name evidence="1" type="ORF">CVIRNUC_004476</name>
</gene>
<reference evidence="1 2" key="1">
    <citation type="submission" date="2023-10" db="EMBL/GenBank/DDBJ databases">
        <authorList>
            <person name="Maclean D."/>
            <person name="Macfadyen A."/>
        </authorList>
    </citation>
    <scope>NUCLEOTIDE SEQUENCE [LARGE SCALE GENOMIC DNA]</scope>
</reference>
<proteinExistence type="predicted"/>
<keyword evidence="2" id="KW-1185">Reference proteome</keyword>
<name>A0AAV1I339_9CHLO</name>
<organism evidence="1 2">
    <name type="scientific">Coccomyxa viridis</name>
    <dbReference type="NCBI Taxonomy" id="1274662"/>
    <lineage>
        <taxon>Eukaryota</taxon>
        <taxon>Viridiplantae</taxon>
        <taxon>Chlorophyta</taxon>
        <taxon>core chlorophytes</taxon>
        <taxon>Trebouxiophyceae</taxon>
        <taxon>Trebouxiophyceae incertae sedis</taxon>
        <taxon>Coccomyxaceae</taxon>
        <taxon>Coccomyxa</taxon>
    </lineage>
</organism>
<evidence type="ECO:0000313" key="2">
    <source>
        <dbReference type="Proteomes" id="UP001314263"/>
    </source>
</evidence>
<protein>
    <submittedName>
        <fullName evidence="1">Uncharacterized protein</fullName>
    </submittedName>
</protein>